<dbReference type="InterPro" id="IPR029344">
    <property type="entry name" value="SLBP_RNA_bind"/>
</dbReference>
<name>A0AA89C1W9_PINIB</name>
<feature type="compositionally biased region" description="Basic and acidic residues" evidence="3">
    <location>
        <begin position="102"/>
        <end position="119"/>
    </location>
</feature>
<feature type="compositionally biased region" description="Basic and acidic residues" evidence="3">
    <location>
        <begin position="51"/>
        <end position="65"/>
    </location>
</feature>
<accession>A0AA89C1W9</accession>
<dbReference type="Pfam" id="PF15247">
    <property type="entry name" value="SLBP_RNA_bind"/>
    <property type="match status" value="1"/>
</dbReference>
<keyword evidence="6" id="KW-1185">Reference proteome</keyword>
<evidence type="ECO:0000256" key="1">
    <source>
        <dbReference type="ARBA" id="ARBA00006151"/>
    </source>
</evidence>
<dbReference type="GO" id="GO:0071207">
    <property type="term" value="F:histone pre-mRNA stem-loop binding"/>
    <property type="evidence" value="ECO:0007669"/>
    <property type="project" value="TreeGrafter"/>
</dbReference>
<dbReference type="AlphaFoldDB" id="A0AA89C1W9"/>
<dbReference type="GO" id="GO:0071204">
    <property type="term" value="C:histone pre-mRNA 3'end processing complex"/>
    <property type="evidence" value="ECO:0007669"/>
    <property type="project" value="TreeGrafter"/>
</dbReference>
<evidence type="ECO:0000259" key="4">
    <source>
        <dbReference type="Pfam" id="PF15247"/>
    </source>
</evidence>
<dbReference type="InterPro" id="IPR026502">
    <property type="entry name" value="SLBP1/SLBP2"/>
</dbReference>
<dbReference type="Proteomes" id="UP001186944">
    <property type="component" value="Unassembled WGS sequence"/>
</dbReference>
<dbReference type="GO" id="GO:0005737">
    <property type="term" value="C:cytoplasm"/>
    <property type="evidence" value="ECO:0007669"/>
    <property type="project" value="TreeGrafter"/>
</dbReference>
<protein>
    <recommendedName>
        <fullName evidence="4">Histone RNA hairpin-binding protein RNA-binding domain-containing protein</fullName>
    </recommendedName>
</protein>
<keyword evidence="2" id="KW-0694">RNA-binding</keyword>
<feature type="compositionally biased region" description="Basic and acidic residues" evidence="3">
    <location>
        <begin position="194"/>
        <end position="206"/>
    </location>
</feature>
<feature type="domain" description="Histone RNA hairpin-binding protein RNA-binding" evidence="4">
    <location>
        <begin position="129"/>
        <end position="193"/>
    </location>
</feature>
<dbReference type="GO" id="GO:0051028">
    <property type="term" value="P:mRNA transport"/>
    <property type="evidence" value="ECO:0007669"/>
    <property type="project" value="TreeGrafter"/>
</dbReference>
<dbReference type="GO" id="GO:0003729">
    <property type="term" value="F:mRNA binding"/>
    <property type="evidence" value="ECO:0007669"/>
    <property type="project" value="InterPro"/>
</dbReference>
<comment type="similarity">
    <text evidence="1">Belongs to the SLBP family.</text>
</comment>
<dbReference type="GO" id="GO:0006398">
    <property type="term" value="P:mRNA 3'-end processing by stem-loop binding and cleavage"/>
    <property type="evidence" value="ECO:0007669"/>
    <property type="project" value="TreeGrafter"/>
</dbReference>
<sequence>MADGRRQSESLGRVTETMGDVHAYFFFRESHKEDRYKNNDGLGPLRSPLQPRHDENKRNEENGDRERRNCWRRLDISKDTGYEIDKRGYPELSRNACFTPEVSHDRYNPDRNQEERRSYSGETETDMALVGRRQKAIDYGKNTLAYDRYIRLIPKNKRKRQHPGTPNKYQKCSRRSWDGQVRLWRIALHQFDPPSKDGKNGNRHLLESSSESASENGDSRLQLLEDMTPSSRDSDADSEASGPSNATFRNSESTCSSTKDSPMCKRSWAEEVEMMSPLEAPPSLDKLWSQGTNLKEQSTNFFSGFDLDACLNEDLTIE</sequence>
<evidence type="ECO:0000256" key="3">
    <source>
        <dbReference type="SAM" id="MobiDB-lite"/>
    </source>
</evidence>
<dbReference type="InterPro" id="IPR038294">
    <property type="entry name" value="SLBP_RNA_bind_sf"/>
</dbReference>
<organism evidence="5 6">
    <name type="scientific">Pinctada imbricata</name>
    <name type="common">Atlantic pearl-oyster</name>
    <name type="synonym">Pinctada martensii</name>
    <dbReference type="NCBI Taxonomy" id="66713"/>
    <lineage>
        <taxon>Eukaryota</taxon>
        <taxon>Metazoa</taxon>
        <taxon>Spiralia</taxon>
        <taxon>Lophotrochozoa</taxon>
        <taxon>Mollusca</taxon>
        <taxon>Bivalvia</taxon>
        <taxon>Autobranchia</taxon>
        <taxon>Pteriomorphia</taxon>
        <taxon>Pterioida</taxon>
        <taxon>Pterioidea</taxon>
        <taxon>Pteriidae</taxon>
        <taxon>Pinctada</taxon>
    </lineage>
</organism>
<gene>
    <name evidence="5" type="ORF">FSP39_021747</name>
</gene>
<evidence type="ECO:0000313" key="6">
    <source>
        <dbReference type="Proteomes" id="UP001186944"/>
    </source>
</evidence>
<feature type="region of interest" description="Disordered" evidence="3">
    <location>
        <begin position="189"/>
        <end position="262"/>
    </location>
</feature>
<evidence type="ECO:0000256" key="2">
    <source>
        <dbReference type="ARBA" id="ARBA00022884"/>
    </source>
</evidence>
<evidence type="ECO:0000313" key="5">
    <source>
        <dbReference type="EMBL" id="KAK3095988.1"/>
    </source>
</evidence>
<dbReference type="Gene3D" id="1.10.8.1120">
    <property type="entry name" value="Histone RNA hairpin-binding protein RNA-binding domain"/>
    <property type="match status" value="1"/>
</dbReference>
<feature type="region of interest" description="Disordered" evidence="3">
    <location>
        <begin position="101"/>
        <end position="126"/>
    </location>
</feature>
<dbReference type="PANTHER" id="PTHR17408:SF0">
    <property type="entry name" value="HISTONE RNA HAIRPIN-BINDING PROTEIN"/>
    <property type="match status" value="1"/>
</dbReference>
<dbReference type="PANTHER" id="PTHR17408">
    <property type="entry name" value="HISTONE RNA HAIRPIN-BINDING PROTEIN"/>
    <property type="match status" value="1"/>
</dbReference>
<feature type="region of interest" description="Disordered" evidence="3">
    <location>
        <begin position="33"/>
        <end position="65"/>
    </location>
</feature>
<feature type="region of interest" description="Disordered" evidence="3">
    <location>
        <begin position="155"/>
        <end position="174"/>
    </location>
</feature>
<dbReference type="EMBL" id="VSWD01000008">
    <property type="protein sequence ID" value="KAK3095988.1"/>
    <property type="molecule type" value="Genomic_DNA"/>
</dbReference>
<dbReference type="FunFam" id="1.10.8.1120:FF:000001">
    <property type="entry name" value="Histone RNA hairpin-binding protein-like"/>
    <property type="match status" value="1"/>
</dbReference>
<reference evidence="5" key="1">
    <citation type="submission" date="2019-08" db="EMBL/GenBank/DDBJ databases">
        <title>The improved chromosome-level genome for the pearl oyster Pinctada fucata martensii using PacBio sequencing and Hi-C.</title>
        <authorList>
            <person name="Zheng Z."/>
        </authorList>
    </citation>
    <scope>NUCLEOTIDE SEQUENCE</scope>
    <source>
        <strain evidence="5">ZZ-2019</strain>
        <tissue evidence="5">Adductor muscle</tissue>
    </source>
</reference>
<proteinExistence type="inferred from homology"/>
<comment type="caution">
    <text evidence="5">The sequence shown here is derived from an EMBL/GenBank/DDBJ whole genome shotgun (WGS) entry which is preliminary data.</text>
</comment>
<feature type="compositionally biased region" description="Polar residues" evidence="3">
    <location>
        <begin position="242"/>
        <end position="260"/>
    </location>
</feature>